<evidence type="ECO:0000256" key="2">
    <source>
        <dbReference type="SAM" id="Phobius"/>
    </source>
</evidence>
<feature type="transmembrane region" description="Helical" evidence="2">
    <location>
        <begin position="81"/>
        <end position="99"/>
    </location>
</feature>
<protein>
    <recommendedName>
        <fullName evidence="5">Integral membrane protein</fullName>
    </recommendedName>
</protein>
<keyword evidence="2" id="KW-1133">Transmembrane helix</keyword>
<keyword evidence="2" id="KW-0472">Membrane</keyword>
<feature type="compositionally biased region" description="Pro residues" evidence="1">
    <location>
        <begin position="131"/>
        <end position="146"/>
    </location>
</feature>
<dbReference type="Proteomes" id="UP000657574">
    <property type="component" value="Unassembled WGS sequence"/>
</dbReference>
<accession>A0A917KRG3</accession>
<organism evidence="3 4">
    <name type="scientific">Streptomyces brasiliensis</name>
    <dbReference type="NCBI Taxonomy" id="1954"/>
    <lineage>
        <taxon>Bacteria</taxon>
        <taxon>Bacillati</taxon>
        <taxon>Actinomycetota</taxon>
        <taxon>Actinomycetes</taxon>
        <taxon>Kitasatosporales</taxon>
        <taxon>Streptomycetaceae</taxon>
        <taxon>Streptomyces</taxon>
    </lineage>
</organism>
<feature type="compositionally biased region" description="Pro residues" evidence="1">
    <location>
        <begin position="158"/>
        <end position="171"/>
    </location>
</feature>
<evidence type="ECO:0000313" key="4">
    <source>
        <dbReference type="Proteomes" id="UP000657574"/>
    </source>
</evidence>
<proteinExistence type="predicted"/>
<dbReference type="EMBL" id="BMQA01000011">
    <property type="protein sequence ID" value="GGJ24067.1"/>
    <property type="molecule type" value="Genomic_DNA"/>
</dbReference>
<reference evidence="3" key="2">
    <citation type="submission" date="2020-09" db="EMBL/GenBank/DDBJ databases">
        <authorList>
            <person name="Sun Q."/>
            <person name="Ohkuma M."/>
        </authorList>
    </citation>
    <scope>NUCLEOTIDE SEQUENCE</scope>
    <source>
        <strain evidence="3">JCM 3086</strain>
    </source>
</reference>
<feature type="transmembrane region" description="Helical" evidence="2">
    <location>
        <begin position="17"/>
        <end position="40"/>
    </location>
</feature>
<reference evidence="3" key="1">
    <citation type="journal article" date="2014" name="Int. J. Syst. Evol. Microbiol.">
        <title>Complete genome sequence of Corynebacterium casei LMG S-19264T (=DSM 44701T), isolated from a smear-ripened cheese.</title>
        <authorList>
            <consortium name="US DOE Joint Genome Institute (JGI-PGF)"/>
            <person name="Walter F."/>
            <person name="Albersmeier A."/>
            <person name="Kalinowski J."/>
            <person name="Ruckert C."/>
        </authorList>
    </citation>
    <scope>NUCLEOTIDE SEQUENCE</scope>
    <source>
        <strain evidence="3">JCM 3086</strain>
    </source>
</reference>
<sequence length="205" mass="21993">MYGHGAVPPKRSDGTVITLRVLIAASGFLSCGILACVPLFRVAFLRGRSLDWLVAWLSVPLSITCFAVIGALPETDPRTDVALTVILILGAAAAAYFLATDIRHHNTPRPPAGYAPPHAQTVPTPYGYQQPAPPYQGTPVPQPPVAQDPHPMAQTYVPAPPLPQNPPPQRPAPARIDQVRAELDELSDYLRRHDGRQGGDPEGGR</sequence>
<comment type="caution">
    <text evidence="3">The sequence shown here is derived from an EMBL/GenBank/DDBJ whole genome shotgun (WGS) entry which is preliminary data.</text>
</comment>
<feature type="compositionally biased region" description="Basic and acidic residues" evidence="1">
    <location>
        <begin position="177"/>
        <end position="205"/>
    </location>
</feature>
<dbReference type="AlphaFoldDB" id="A0A917KRG3"/>
<keyword evidence="2" id="KW-0812">Transmembrane</keyword>
<name>A0A917KRG3_9ACTN</name>
<gene>
    <name evidence="3" type="ORF">GCM10010121_038860</name>
</gene>
<feature type="transmembrane region" description="Helical" evidence="2">
    <location>
        <begin position="52"/>
        <end position="69"/>
    </location>
</feature>
<evidence type="ECO:0008006" key="5">
    <source>
        <dbReference type="Google" id="ProtNLM"/>
    </source>
</evidence>
<feature type="region of interest" description="Disordered" evidence="1">
    <location>
        <begin position="108"/>
        <end position="205"/>
    </location>
</feature>
<evidence type="ECO:0000256" key="1">
    <source>
        <dbReference type="SAM" id="MobiDB-lite"/>
    </source>
</evidence>
<evidence type="ECO:0000313" key="3">
    <source>
        <dbReference type="EMBL" id="GGJ24067.1"/>
    </source>
</evidence>
<keyword evidence="4" id="KW-1185">Reference proteome</keyword>
<dbReference type="RefSeq" id="WP_189312464.1">
    <property type="nucleotide sequence ID" value="NZ_BMQA01000011.1"/>
</dbReference>